<organism evidence="8 9">
    <name type="scientific">Albula goreensis</name>
    <dbReference type="NCBI Taxonomy" id="1534307"/>
    <lineage>
        <taxon>Eukaryota</taxon>
        <taxon>Metazoa</taxon>
        <taxon>Chordata</taxon>
        <taxon>Craniata</taxon>
        <taxon>Vertebrata</taxon>
        <taxon>Euteleostomi</taxon>
        <taxon>Actinopterygii</taxon>
        <taxon>Neopterygii</taxon>
        <taxon>Teleostei</taxon>
        <taxon>Albuliformes</taxon>
        <taxon>Albulidae</taxon>
        <taxon>Albula</taxon>
    </lineage>
</organism>
<proteinExistence type="predicted"/>
<protein>
    <recommendedName>
        <fullName evidence="10">GTF2I repeat domain containing 1</fullName>
    </recommendedName>
</protein>
<evidence type="ECO:0008006" key="10">
    <source>
        <dbReference type="Google" id="ProtNLM"/>
    </source>
</evidence>
<feature type="region of interest" description="Disordered" evidence="7">
    <location>
        <begin position="697"/>
        <end position="717"/>
    </location>
</feature>
<keyword evidence="6" id="KW-0539">Nucleus</keyword>
<dbReference type="InterPro" id="IPR036647">
    <property type="entry name" value="GTF2I-like_rpt_sf"/>
</dbReference>
<evidence type="ECO:0000256" key="6">
    <source>
        <dbReference type="ARBA" id="ARBA00023242"/>
    </source>
</evidence>
<keyword evidence="3" id="KW-0805">Transcription regulation</keyword>
<evidence type="ECO:0000256" key="3">
    <source>
        <dbReference type="ARBA" id="ARBA00023015"/>
    </source>
</evidence>
<evidence type="ECO:0000256" key="2">
    <source>
        <dbReference type="ARBA" id="ARBA00022737"/>
    </source>
</evidence>
<feature type="compositionally biased region" description="Polar residues" evidence="7">
    <location>
        <begin position="705"/>
        <end position="717"/>
    </location>
</feature>
<accession>A0A8T3E7U7</accession>
<feature type="region of interest" description="Disordered" evidence="7">
    <location>
        <begin position="291"/>
        <end position="312"/>
    </location>
</feature>
<gene>
    <name evidence="8" type="ORF">AGOR_G00030100</name>
</gene>
<dbReference type="SUPFAM" id="SSF117773">
    <property type="entry name" value="GTF2I-like repeat"/>
    <property type="match status" value="3"/>
</dbReference>
<feature type="region of interest" description="Disordered" evidence="7">
    <location>
        <begin position="238"/>
        <end position="260"/>
    </location>
</feature>
<feature type="compositionally biased region" description="Low complexity" evidence="7">
    <location>
        <begin position="240"/>
        <end position="259"/>
    </location>
</feature>
<evidence type="ECO:0000256" key="1">
    <source>
        <dbReference type="ARBA" id="ARBA00004123"/>
    </source>
</evidence>
<feature type="compositionally biased region" description="Polar residues" evidence="7">
    <location>
        <begin position="485"/>
        <end position="499"/>
    </location>
</feature>
<feature type="compositionally biased region" description="Pro residues" evidence="7">
    <location>
        <begin position="560"/>
        <end position="571"/>
    </location>
</feature>
<keyword evidence="2" id="KW-0677">Repeat</keyword>
<comment type="subcellular location">
    <subcellularLocation>
        <location evidence="1">Nucleus</location>
    </subcellularLocation>
</comment>
<dbReference type="Gene3D" id="3.90.1460.10">
    <property type="entry name" value="GTF2I-like"/>
    <property type="match status" value="3"/>
</dbReference>
<dbReference type="Proteomes" id="UP000829720">
    <property type="component" value="Unassembled WGS sequence"/>
</dbReference>
<feature type="region of interest" description="Disordered" evidence="7">
    <location>
        <begin position="535"/>
        <end position="575"/>
    </location>
</feature>
<dbReference type="PANTHER" id="PTHR46304">
    <property type="entry name" value="GENERAL TRANSCRIPTION FACTOR II-I REPEAT DOMAIN-CONTAINING PROTEIN 1"/>
    <property type="match status" value="1"/>
</dbReference>
<dbReference type="AlphaFoldDB" id="A0A8T3E7U7"/>
<sequence length="750" mass="81941">MAQVRKVGCDGVRANSRAELRVPQVSTRQEILTSLVSALDSVCTAMSKLNAEVACVTVHEDSVIAVGTEKGRVFLNSRKEIQTDFHKFCRVPSLQTLTAVGTHASEPSKIGKEGGHGNQRTAAEPHSNIFVLRKMVEEVFSVLYSEAVGKSSLVPVPYEWILKDPSSVAVHGLPDGITLRKPSEYDTKTLMKILEQSNRIRFTVKRPTEEPVRDAKTCPDLNHNSAAVKTLANHAAVKLSSQAPTQSQGQGQGQDAPAGNAMLSSFLYGMPMSSQPHTDSGKLELKPTSLHTVSKDRPQSWAPGAPAAEKLTPAKDCADNGERIAVPGDRGHSPPGIHVSKRLLFSIVHEKSEKWDTFIRETEDINTLRECVQILFNSRYAEALGLDHMVPVPYRKIACDPEAVEIIGIPDKIPFKRPCTYGVPKLKRILEERHGVRFVVRRMFDERIFTAAGKASKEEGKQEMGSSSENSFAETPRVQPASLEVVSNAQSSRSTSSCVSPLADCEAGPSGDCIPLKKIKTEPPDGEIIQVTVPDASTSADEPSEPLPDALAPENRRPLEPPAVEPLPEKPVPQGARRTVEEDLGEMILQLRKQVETLFSAKYSEALGLPEPARVPYSKFQMYPDDLFVIGLPEGMSFRRPSCFGAAKLRKILAVSSQIHFVIKRPELLSDPVKLEAPPLSACNPAAEVDSKDNVLEDAGAGSKGQVTQVNRTSASSIPSPNADTFTEIHTYIHYFLLSLKSQSIFWHVE</sequence>
<dbReference type="EMBL" id="JAERUA010000002">
    <property type="protein sequence ID" value="KAI1903717.1"/>
    <property type="molecule type" value="Genomic_DNA"/>
</dbReference>
<keyword evidence="9" id="KW-1185">Reference proteome</keyword>
<keyword evidence="5" id="KW-0804">Transcription</keyword>
<keyword evidence="4" id="KW-0238">DNA-binding</keyword>
<evidence type="ECO:0000256" key="7">
    <source>
        <dbReference type="SAM" id="MobiDB-lite"/>
    </source>
</evidence>
<dbReference type="PANTHER" id="PTHR46304:SF1">
    <property type="entry name" value="GENERAL TRANSCRIPTION FACTOR II-I REPEAT DOMAIN-CONTAINING PROTEIN 1"/>
    <property type="match status" value="1"/>
</dbReference>
<name>A0A8T3E7U7_9TELE</name>
<feature type="region of interest" description="Disordered" evidence="7">
    <location>
        <begin position="453"/>
        <end position="504"/>
    </location>
</feature>
<dbReference type="Pfam" id="PF02946">
    <property type="entry name" value="GTF2I"/>
    <property type="match status" value="3"/>
</dbReference>
<evidence type="ECO:0000256" key="4">
    <source>
        <dbReference type="ARBA" id="ARBA00023125"/>
    </source>
</evidence>
<comment type="caution">
    <text evidence="8">The sequence shown here is derived from an EMBL/GenBank/DDBJ whole genome shotgun (WGS) entry which is preliminary data.</text>
</comment>
<evidence type="ECO:0000313" key="9">
    <source>
        <dbReference type="Proteomes" id="UP000829720"/>
    </source>
</evidence>
<feature type="region of interest" description="Disordered" evidence="7">
    <location>
        <begin position="102"/>
        <end position="122"/>
    </location>
</feature>
<evidence type="ECO:0000256" key="5">
    <source>
        <dbReference type="ARBA" id="ARBA00023163"/>
    </source>
</evidence>
<dbReference type="InterPro" id="IPR004212">
    <property type="entry name" value="GTF2I"/>
</dbReference>
<evidence type="ECO:0000313" key="8">
    <source>
        <dbReference type="EMBL" id="KAI1903717.1"/>
    </source>
</evidence>
<reference evidence="8" key="1">
    <citation type="submission" date="2021-01" db="EMBL/GenBank/DDBJ databases">
        <authorList>
            <person name="Zahm M."/>
            <person name="Roques C."/>
            <person name="Cabau C."/>
            <person name="Klopp C."/>
            <person name="Donnadieu C."/>
            <person name="Jouanno E."/>
            <person name="Lampietro C."/>
            <person name="Louis A."/>
            <person name="Herpin A."/>
            <person name="Echchiki A."/>
            <person name="Berthelot C."/>
            <person name="Parey E."/>
            <person name="Roest-Crollius H."/>
            <person name="Braasch I."/>
            <person name="Postlethwait J."/>
            <person name="Bobe J."/>
            <person name="Montfort J."/>
            <person name="Bouchez O."/>
            <person name="Begum T."/>
            <person name="Mejri S."/>
            <person name="Adams A."/>
            <person name="Chen W.-J."/>
            <person name="Guiguen Y."/>
        </authorList>
    </citation>
    <scope>NUCLEOTIDE SEQUENCE</scope>
    <source>
        <tissue evidence="8">Blood</tissue>
    </source>
</reference>
<dbReference type="GO" id="GO:0005634">
    <property type="term" value="C:nucleus"/>
    <property type="evidence" value="ECO:0007669"/>
    <property type="project" value="UniProtKB-SubCell"/>
</dbReference>
<dbReference type="OrthoDB" id="10072451at2759"/>
<dbReference type="GO" id="GO:0003677">
    <property type="term" value="F:DNA binding"/>
    <property type="evidence" value="ECO:0007669"/>
    <property type="project" value="UniProtKB-KW"/>
</dbReference>
<feature type="compositionally biased region" description="Polar residues" evidence="7">
    <location>
        <begin position="464"/>
        <end position="473"/>
    </location>
</feature>
<dbReference type="GO" id="GO:0003700">
    <property type="term" value="F:DNA-binding transcription factor activity"/>
    <property type="evidence" value="ECO:0007669"/>
    <property type="project" value="TreeGrafter"/>
</dbReference>
<dbReference type="PROSITE" id="PS51139">
    <property type="entry name" value="GTF2I"/>
    <property type="match status" value="3"/>
</dbReference>